<evidence type="ECO:0000256" key="3">
    <source>
        <dbReference type="SAM" id="MobiDB-lite"/>
    </source>
</evidence>
<dbReference type="NCBIfam" id="TIGR00180">
    <property type="entry name" value="parB_part"/>
    <property type="match status" value="1"/>
</dbReference>
<evidence type="ECO:0000256" key="2">
    <source>
        <dbReference type="ARBA" id="ARBA00022829"/>
    </source>
</evidence>
<dbReference type="InterPro" id="IPR041468">
    <property type="entry name" value="HTH_ParB/Spo0J"/>
</dbReference>
<accession>A0ABY1QXI4</accession>
<dbReference type="InterPro" id="IPR004437">
    <property type="entry name" value="ParB/RepB/Spo0J"/>
</dbReference>
<dbReference type="EMBL" id="FXUL01000038">
    <property type="protein sequence ID" value="SMP80754.1"/>
    <property type="molecule type" value="Genomic_DNA"/>
</dbReference>
<dbReference type="InterPro" id="IPR022396">
    <property type="entry name" value="PRTRC_ParB"/>
</dbReference>
<evidence type="ECO:0000256" key="1">
    <source>
        <dbReference type="ARBA" id="ARBA00006295"/>
    </source>
</evidence>
<feature type="compositionally biased region" description="Low complexity" evidence="3">
    <location>
        <begin position="344"/>
        <end position="369"/>
    </location>
</feature>
<keyword evidence="6" id="KW-1185">Reference proteome</keyword>
<dbReference type="Pfam" id="PF02195">
    <property type="entry name" value="ParB_N"/>
    <property type="match status" value="1"/>
</dbReference>
<name>A0ABY1QXI4_9BURK</name>
<organism evidence="5 6">
    <name type="scientific">Noviherbaspirillum suwonense</name>
    <dbReference type="NCBI Taxonomy" id="1224511"/>
    <lineage>
        <taxon>Bacteria</taxon>
        <taxon>Pseudomonadati</taxon>
        <taxon>Pseudomonadota</taxon>
        <taxon>Betaproteobacteria</taxon>
        <taxon>Burkholderiales</taxon>
        <taxon>Oxalobacteraceae</taxon>
        <taxon>Noviherbaspirillum</taxon>
    </lineage>
</organism>
<evidence type="ECO:0000259" key="4">
    <source>
        <dbReference type="SMART" id="SM00470"/>
    </source>
</evidence>
<reference evidence="5 6" key="1">
    <citation type="submission" date="2017-05" db="EMBL/GenBank/DDBJ databases">
        <authorList>
            <person name="Varghese N."/>
            <person name="Submissions S."/>
        </authorList>
    </citation>
    <scope>NUCLEOTIDE SEQUENCE [LARGE SCALE GENOMIC DNA]</scope>
    <source>
        <strain evidence="5 6">DSM 26001</strain>
    </source>
</reference>
<dbReference type="PANTHER" id="PTHR33375:SF1">
    <property type="entry name" value="CHROMOSOME-PARTITIONING PROTEIN PARB-RELATED"/>
    <property type="match status" value="1"/>
</dbReference>
<dbReference type="SMART" id="SM00470">
    <property type="entry name" value="ParB"/>
    <property type="match status" value="1"/>
</dbReference>
<dbReference type="InterPro" id="IPR003115">
    <property type="entry name" value="ParB_N"/>
</dbReference>
<comment type="similarity">
    <text evidence="1">Belongs to the ParB family.</text>
</comment>
<dbReference type="RefSeq" id="WP_283445535.1">
    <property type="nucleotide sequence ID" value="NZ_FXUL01000038.1"/>
</dbReference>
<sequence length="557" mass="60520">MTHPSLMSLGRISMGRNPRTYFDPAEMAELEASVASQGVIQPILIRPFGDAYQLVAGERRYRAAKKVKGDDYEIPVLVKDMTDAEADEVSLIENVQRAQMSPTEEAVAAARVLGSCAGDHDEAAKRLGWSRATLVKRLALTNCSEAVRTALNERKIQLGHAELLAAAEKAVQDKALSAILEHNLTVGAVKQQLQSISKSMAAAIFDKTDCAGCQHNSDNQQALFGEAVGTGSCTNGVCYTEKTEAELIKRKESLADEFPEVRIVRPGDQYTIIKLVAEGATGVGEEQANACRACKNYGAAVSAIPDAMGKMYKNQCFDTACNSKMVAKRISAEKAAAPAKETQPATGAKPSGTTAKAATTTTTKTTAPVTVQDSTRVKEYRVKQWRTFTKKELMQNPEKNLLVMLSMAATGEFRHVNSGKLAEGLGKLSGTNATFTGTGLTKAIDAAGKLTEDYRKMMTMGITTSAMDAIEERRLIEIMQFLELDLKAHWQLNAEFLDLLTKSEIEVLCEEIGLKAKLGKQFSKILGQKKDDIIKALLKVDGFEYKGLVPRSMQYAK</sequence>
<feature type="region of interest" description="Disordered" evidence="3">
    <location>
        <begin position="335"/>
        <end position="369"/>
    </location>
</feature>
<dbReference type="SUPFAM" id="SSF109709">
    <property type="entry name" value="KorB DNA-binding domain-like"/>
    <property type="match status" value="1"/>
</dbReference>
<comment type="caution">
    <text evidence="5">The sequence shown here is derived from an EMBL/GenBank/DDBJ whole genome shotgun (WGS) entry which is preliminary data.</text>
</comment>
<dbReference type="PANTHER" id="PTHR33375">
    <property type="entry name" value="CHROMOSOME-PARTITIONING PROTEIN PARB-RELATED"/>
    <property type="match status" value="1"/>
</dbReference>
<feature type="domain" description="ParB-like N-terminal" evidence="4">
    <location>
        <begin position="5"/>
        <end position="95"/>
    </location>
</feature>
<keyword evidence="2" id="KW-0159">Chromosome partition</keyword>
<evidence type="ECO:0000313" key="5">
    <source>
        <dbReference type="EMBL" id="SMP80754.1"/>
    </source>
</evidence>
<dbReference type="InterPro" id="IPR050336">
    <property type="entry name" value="Chromosome_partition/occlusion"/>
</dbReference>
<gene>
    <name evidence="5" type="ORF">SAMN06295970_13820</name>
</gene>
<dbReference type="Gene3D" id="1.10.10.2830">
    <property type="match status" value="1"/>
</dbReference>
<dbReference type="Proteomes" id="UP001158049">
    <property type="component" value="Unassembled WGS sequence"/>
</dbReference>
<dbReference type="Pfam" id="PF17762">
    <property type="entry name" value="HTH_ParB"/>
    <property type="match status" value="1"/>
</dbReference>
<dbReference type="InterPro" id="IPR036086">
    <property type="entry name" value="ParB/Sulfiredoxin_sf"/>
</dbReference>
<evidence type="ECO:0000313" key="6">
    <source>
        <dbReference type="Proteomes" id="UP001158049"/>
    </source>
</evidence>
<protein>
    <submittedName>
        <fullName evidence="5">Chromosome partitioning protein, ParB family</fullName>
    </submittedName>
</protein>
<proteinExistence type="inferred from homology"/>
<dbReference type="Gene3D" id="3.90.1530.30">
    <property type="match status" value="1"/>
</dbReference>
<dbReference type="NCBIfam" id="TIGR03734">
    <property type="entry name" value="PRTRC_parB"/>
    <property type="match status" value="1"/>
</dbReference>
<dbReference type="SUPFAM" id="SSF110849">
    <property type="entry name" value="ParB/Sulfiredoxin"/>
    <property type="match status" value="1"/>
</dbReference>